<dbReference type="PANTHER" id="PTHR34835:SF90">
    <property type="entry name" value="AMINOTRANSFERASE-LIKE PLANT MOBILE DOMAIN-CONTAINING PROTEIN"/>
    <property type="match status" value="1"/>
</dbReference>
<name>A0A9Q1GGG7_9CARY</name>
<protein>
    <submittedName>
        <fullName evidence="1">Uncharacterized protein</fullName>
    </submittedName>
</protein>
<proteinExistence type="predicted"/>
<dbReference type="AlphaFoldDB" id="A0A9Q1GGG7"/>
<reference evidence="1" key="1">
    <citation type="submission" date="2022-04" db="EMBL/GenBank/DDBJ databases">
        <title>Carnegiea gigantea Genome sequencing and assembly v2.</title>
        <authorList>
            <person name="Copetti D."/>
            <person name="Sanderson M.J."/>
            <person name="Burquez A."/>
            <person name="Wojciechowski M.F."/>
        </authorList>
    </citation>
    <scope>NUCLEOTIDE SEQUENCE</scope>
    <source>
        <strain evidence="1">SGP5-SGP5p</strain>
        <tissue evidence="1">Aerial part</tissue>
    </source>
</reference>
<dbReference type="OrthoDB" id="1751080at2759"/>
<evidence type="ECO:0000313" key="2">
    <source>
        <dbReference type="Proteomes" id="UP001153076"/>
    </source>
</evidence>
<keyword evidence="2" id="KW-1185">Reference proteome</keyword>
<sequence>MYKGVEIHVQVGDVEMMNKEQEGPVGLGNVEHELSKKLKIKHVAQGFAQLIKNLNDKQKEAVKEISFVNFLYLQVDMIPGKLAVWLVRNFDACSCSLLLAHGRMRVTEHNVHMTLGLPNGPLSIPKCGKVIEMMQSQADGGEDFRRNFVMFVVSTCLVETKEENFHFIIWLQSSSSQCVCDSYRWANDEIKSRVGEEFKIGFGKGYLENSLDKTIVTEEEEEANEKEHRNKSVESEAKIKDQIGLSKVKSTASGSHDKIRGVASWRMPPLKRVRKVVVESTSDVLIRDTPKKSKSRTLEKQALPKGVVLLDLELNIPTLEV</sequence>
<dbReference type="Proteomes" id="UP001153076">
    <property type="component" value="Unassembled WGS sequence"/>
</dbReference>
<evidence type="ECO:0000313" key="1">
    <source>
        <dbReference type="EMBL" id="KAJ8419980.1"/>
    </source>
</evidence>
<accession>A0A9Q1GGG7</accession>
<comment type="caution">
    <text evidence="1">The sequence shown here is derived from an EMBL/GenBank/DDBJ whole genome shotgun (WGS) entry which is preliminary data.</text>
</comment>
<dbReference type="PANTHER" id="PTHR34835">
    <property type="entry name" value="OS07G0283600 PROTEIN-RELATED"/>
    <property type="match status" value="1"/>
</dbReference>
<gene>
    <name evidence="1" type="ORF">Cgig2_011904</name>
</gene>
<organism evidence="1 2">
    <name type="scientific">Carnegiea gigantea</name>
    <dbReference type="NCBI Taxonomy" id="171969"/>
    <lineage>
        <taxon>Eukaryota</taxon>
        <taxon>Viridiplantae</taxon>
        <taxon>Streptophyta</taxon>
        <taxon>Embryophyta</taxon>
        <taxon>Tracheophyta</taxon>
        <taxon>Spermatophyta</taxon>
        <taxon>Magnoliopsida</taxon>
        <taxon>eudicotyledons</taxon>
        <taxon>Gunneridae</taxon>
        <taxon>Pentapetalae</taxon>
        <taxon>Caryophyllales</taxon>
        <taxon>Cactineae</taxon>
        <taxon>Cactaceae</taxon>
        <taxon>Cactoideae</taxon>
        <taxon>Echinocereeae</taxon>
        <taxon>Carnegiea</taxon>
    </lineage>
</organism>
<dbReference type="EMBL" id="JAKOGI010004055">
    <property type="protein sequence ID" value="KAJ8419980.1"/>
    <property type="molecule type" value="Genomic_DNA"/>
</dbReference>